<dbReference type="SUPFAM" id="SSF52540">
    <property type="entry name" value="P-loop containing nucleoside triphosphate hydrolases"/>
    <property type="match status" value="1"/>
</dbReference>
<sequence length="520" mass="58056">MSPVSIQAATGCMNGMNKSPDLEMIVLQEISSAIVNERNGTVLLQHILDILYRRMKMLRGTFTIRHGNDLMIEASHGLDEQEMKRGHYHVGEGITGHVAETGRPHVIEDISRDRRFLNRTRTRKSGEKVAFICVPIIHLQQVIGTLSIDRPVDAETDLERDLKLMQIVGNIAGDALAACLQAHEEREALVAENEKLRELLTSNPGELIGNCRPMLQVYEQIRQVAPSDATVLIRGSSGTGKELVARAVVNLSARKDKPLITMNCAAMPENLLESELFGHEKGSFTGATSRRIGRAEAADGGTLFLDEIGDLSLQMQVKLLRFLQEKTFSRVGSNRELHSDVRFIAATSRNLEELMAENKFREDLYYRLNIFPIVMPDLIQRKGDIMLLAEHFLSKFNLKYGKHITRLSTPAINMLMAYHWPGNVRELENCVERAVITAQDDCIYGYNLPASLQMPSSDAPNSRGGEEQADLPTMVDSFERELIVAALKRSPGNMSAAARGLGISPRVLHYKMHRLGLQKL</sequence>
<dbReference type="InterPro" id="IPR027417">
    <property type="entry name" value="P-loop_NTPase"/>
</dbReference>
<keyword evidence="1" id="KW-0547">Nucleotide-binding</keyword>
<dbReference type="InterPro" id="IPR025944">
    <property type="entry name" value="Sigma_54_int_dom_CS"/>
</dbReference>
<dbReference type="SMART" id="SM00065">
    <property type="entry name" value="GAF"/>
    <property type="match status" value="1"/>
</dbReference>
<dbReference type="PROSITE" id="PS50045">
    <property type="entry name" value="SIGMA54_INTERACT_4"/>
    <property type="match status" value="1"/>
</dbReference>
<organism evidence="7 8">
    <name type="scientific">Akkermansia biwaensis</name>
    <dbReference type="NCBI Taxonomy" id="2946555"/>
    <lineage>
        <taxon>Bacteria</taxon>
        <taxon>Pseudomonadati</taxon>
        <taxon>Verrucomicrobiota</taxon>
        <taxon>Verrucomicrobiia</taxon>
        <taxon>Verrucomicrobiales</taxon>
        <taxon>Akkermansiaceae</taxon>
        <taxon>Akkermansia</taxon>
    </lineage>
</organism>
<evidence type="ECO:0000256" key="4">
    <source>
        <dbReference type="ARBA" id="ARBA00023125"/>
    </source>
</evidence>
<dbReference type="PRINTS" id="PR01590">
    <property type="entry name" value="HTHFIS"/>
</dbReference>
<dbReference type="Gene3D" id="1.10.10.60">
    <property type="entry name" value="Homeodomain-like"/>
    <property type="match status" value="1"/>
</dbReference>
<dbReference type="Pfam" id="PF02954">
    <property type="entry name" value="HTH_8"/>
    <property type="match status" value="1"/>
</dbReference>
<dbReference type="InterPro" id="IPR002078">
    <property type="entry name" value="Sigma_54_int"/>
</dbReference>
<feature type="domain" description="Sigma-54 factor interaction" evidence="6">
    <location>
        <begin position="207"/>
        <end position="436"/>
    </location>
</feature>
<evidence type="ECO:0000313" key="7">
    <source>
        <dbReference type="EMBL" id="BDL43724.1"/>
    </source>
</evidence>
<name>A0ABN6QGQ8_9BACT</name>
<dbReference type="InterPro" id="IPR002197">
    <property type="entry name" value="HTH_Fis"/>
</dbReference>
<evidence type="ECO:0000256" key="2">
    <source>
        <dbReference type="ARBA" id="ARBA00022840"/>
    </source>
</evidence>
<dbReference type="PANTHER" id="PTHR32071:SF117">
    <property type="entry name" value="PTS-DEPENDENT DIHYDROXYACETONE KINASE OPERON REGULATORY PROTEIN-RELATED"/>
    <property type="match status" value="1"/>
</dbReference>
<dbReference type="InterPro" id="IPR003018">
    <property type="entry name" value="GAF"/>
</dbReference>
<dbReference type="InterPro" id="IPR029016">
    <property type="entry name" value="GAF-like_dom_sf"/>
</dbReference>
<dbReference type="InterPro" id="IPR058031">
    <property type="entry name" value="AAA_lid_NorR"/>
</dbReference>
<keyword evidence="8" id="KW-1185">Reference proteome</keyword>
<dbReference type="Gene3D" id="3.40.50.300">
    <property type="entry name" value="P-loop containing nucleotide triphosphate hydrolases"/>
    <property type="match status" value="1"/>
</dbReference>
<dbReference type="Pfam" id="PF00158">
    <property type="entry name" value="Sigma54_activat"/>
    <property type="match status" value="1"/>
</dbReference>
<dbReference type="PROSITE" id="PS00688">
    <property type="entry name" value="SIGMA54_INTERACT_3"/>
    <property type="match status" value="1"/>
</dbReference>
<dbReference type="Pfam" id="PF01590">
    <property type="entry name" value="GAF"/>
    <property type="match status" value="1"/>
</dbReference>
<evidence type="ECO:0000256" key="5">
    <source>
        <dbReference type="ARBA" id="ARBA00023163"/>
    </source>
</evidence>
<dbReference type="Proteomes" id="UP001062263">
    <property type="component" value="Chromosome"/>
</dbReference>
<proteinExistence type="predicted"/>
<evidence type="ECO:0000259" key="6">
    <source>
        <dbReference type="PROSITE" id="PS50045"/>
    </source>
</evidence>
<evidence type="ECO:0000313" key="8">
    <source>
        <dbReference type="Proteomes" id="UP001062263"/>
    </source>
</evidence>
<dbReference type="CDD" id="cd00009">
    <property type="entry name" value="AAA"/>
    <property type="match status" value="1"/>
</dbReference>
<keyword evidence="5" id="KW-0804">Transcription</keyword>
<dbReference type="Gene3D" id="3.30.450.40">
    <property type="match status" value="1"/>
</dbReference>
<dbReference type="SUPFAM" id="SSF46689">
    <property type="entry name" value="Homeodomain-like"/>
    <property type="match status" value="1"/>
</dbReference>
<dbReference type="SUPFAM" id="SSF55781">
    <property type="entry name" value="GAF domain-like"/>
    <property type="match status" value="1"/>
</dbReference>
<keyword evidence="4" id="KW-0238">DNA-binding</keyword>
<gene>
    <name evidence="7" type="ORF">Abiwalacus_12980</name>
</gene>
<reference evidence="7" key="1">
    <citation type="submission" date="2022-06" db="EMBL/GenBank/DDBJ databases">
        <title>Akkermansia biwalacus sp. nov., an anaerobic mucin-degrading bacterium isolated from human intestine.</title>
        <authorList>
            <person name="Kobayashi Y."/>
            <person name="Inoue S."/>
            <person name="Kawahara T."/>
            <person name="Kohda N."/>
        </authorList>
    </citation>
    <scope>NUCLEOTIDE SEQUENCE</scope>
    <source>
        <strain evidence="7">WON2089</strain>
    </source>
</reference>
<protein>
    <submittedName>
        <fullName evidence="7">Sigma-54-dependent Fis family transcriptional regulator</fullName>
    </submittedName>
</protein>
<dbReference type="PROSITE" id="PS00676">
    <property type="entry name" value="SIGMA54_INTERACT_2"/>
    <property type="match status" value="1"/>
</dbReference>
<keyword evidence="3" id="KW-0805">Transcription regulation</keyword>
<evidence type="ECO:0000256" key="1">
    <source>
        <dbReference type="ARBA" id="ARBA00022741"/>
    </source>
</evidence>
<dbReference type="Pfam" id="PF25601">
    <property type="entry name" value="AAA_lid_14"/>
    <property type="match status" value="1"/>
</dbReference>
<dbReference type="InterPro" id="IPR009057">
    <property type="entry name" value="Homeodomain-like_sf"/>
</dbReference>
<dbReference type="InterPro" id="IPR025943">
    <property type="entry name" value="Sigma_54_int_dom_ATP-bd_2"/>
</dbReference>
<dbReference type="PANTHER" id="PTHR32071">
    <property type="entry name" value="TRANSCRIPTIONAL REGULATORY PROTEIN"/>
    <property type="match status" value="1"/>
</dbReference>
<dbReference type="EMBL" id="AP025943">
    <property type="protein sequence ID" value="BDL43724.1"/>
    <property type="molecule type" value="Genomic_DNA"/>
</dbReference>
<dbReference type="SMART" id="SM00382">
    <property type="entry name" value="AAA"/>
    <property type="match status" value="1"/>
</dbReference>
<dbReference type="Gene3D" id="1.10.8.60">
    <property type="match status" value="1"/>
</dbReference>
<evidence type="ECO:0000256" key="3">
    <source>
        <dbReference type="ARBA" id="ARBA00023015"/>
    </source>
</evidence>
<dbReference type="InterPro" id="IPR003593">
    <property type="entry name" value="AAA+_ATPase"/>
</dbReference>
<accession>A0ABN6QGQ8</accession>
<keyword evidence="2" id="KW-0067">ATP-binding</keyword>